<proteinExistence type="predicted"/>
<dbReference type="AlphaFoldDB" id="A0A6C0IE66"/>
<organism evidence="1">
    <name type="scientific">viral metagenome</name>
    <dbReference type="NCBI Taxonomy" id="1070528"/>
    <lineage>
        <taxon>unclassified sequences</taxon>
        <taxon>metagenomes</taxon>
        <taxon>organismal metagenomes</taxon>
    </lineage>
</organism>
<sequence length="308" mass="36666">METLTEDLEAEVASFLTFQDLFRWKPFRCWNGFLDRQHIRMGAHYLYEFGKFYIPCRVASFQAKPHALHALRVHVRLLNGKHRTETISSPTHFHQTFPPLHSPCLPRVLSISPNHDYVFDMGIARYDRPEMRVGALIDAMDPFGIWYESTIVAVESDRVFVHFLGWEDRWNVYYPMDSAALAPHRTFTRSWRPLLEMHDFVEILDMNRWHRGRVHAIHTDLDEIFVSWYVRQQPHSIFFHSRWVDRNSFELQPLGFHTHAYPREGSYPHVFSCFEVWGNRLGPNEDHVLLHMNPYTSHYSMVRIPLTM</sequence>
<accession>A0A6C0IE66</accession>
<evidence type="ECO:0000313" key="1">
    <source>
        <dbReference type="EMBL" id="QHT90707.1"/>
    </source>
</evidence>
<dbReference type="SUPFAM" id="SSF54160">
    <property type="entry name" value="Chromo domain-like"/>
    <property type="match status" value="1"/>
</dbReference>
<protein>
    <submittedName>
        <fullName evidence="1">Uncharacterized protein</fullName>
    </submittedName>
</protein>
<name>A0A6C0IE66_9ZZZZ</name>
<dbReference type="Gene3D" id="2.30.30.140">
    <property type="match status" value="1"/>
</dbReference>
<dbReference type="EMBL" id="MN740156">
    <property type="protein sequence ID" value="QHT90707.1"/>
    <property type="molecule type" value="Genomic_DNA"/>
</dbReference>
<dbReference type="CDD" id="cd20104">
    <property type="entry name" value="MBT_PHF20L1-like"/>
    <property type="match status" value="1"/>
</dbReference>
<reference evidence="1" key="1">
    <citation type="journal article" date="2020" name="Nature">
        <title>Giant virus diversity and host interactions through global metagenomics.</title>
        <authorList>
            <person name="Schulz F."/>
            <person name="Roux S."/>
            <person name="Paez-Espino D."/>
            <person name="Jungbluth S."/>
            <person name="Walsh D.A."/>
            <person name="Denef V.J."/>
            <person name="McMahon K.D."/>
            <person name="Konstantinidis K.T."/>
            <person name="Eloe-Fadrosh E.A."/>
            <person name="Kyrpides N.C."/>
            <person name="Woyke T."/>
        </authorList>
    </citation>
    <scope>NUCLEOTIDE SEQUENCE</scope>
    <source>
        <strain evidence="1">GVMAG-M-3300023184-71</strain>
    </source>
</reference>
<dbReference type="InterPro" id="IPR016197">
    <property type="entry name" value="Chromo-like_dom_sf"/>
</dbReference>